<dbReference type="PANTHER" id="PTHR42831:SF3">
    <property type="entry name" value="1,2-PHENYLACETYL-COA EPOXIDASE, SUBUNIT D-RELATED"/>
    <property type="match status" value="1"/>
</dbReference>
<dbReference type="InterPro" id="IPR052339">
    <property type="entry name" value="Fe-S_Maturation_MIP18"/>
</dbReference>
<protein>
    <submittedName>
        <fullName evidence="3">Phenylacetate-CoA oxygenase</fullName>
    </submittedName>
</protein>
<evidence type="ECO:0000259" key="1">
    <source>
        <dbReference type="Pfam" id="PF01883"/>
    </source>
</evidence>
<reference evidence="4" key="1">
    <citation type="submission" date="2015-01" db="EMBL/GenBank/DDBJ databases">
        <title>Flavisolibacter sp./LCS9/ whole genome sequencing.</title>
        <authorList>
            <person name="Kim M.K."/>
            <person name="Srinivasan S."/>
            <person name="Lee J.-J."/>
        </authorList>
    </citation>
    <scope>NUCLEOTIDE SEQUENCE [LARGE SCALE GENOMIC DNA]</scope>
    <source>
        <strain evidence="4">LCS9</strain>
    </source>
</reference>
<dbReference type="Pfam" id="PF23451">
    <property type="entry name" value="Zn_ribbon_PaaD"/>
    <property type="match status" value="1"/>
</dbReference>
<dbReference type="Gene3D" id="3.30.300.130">
    <property type="entry name" value="Fe-S cluster assembly (FSCA)"/>
    <property type="match status" value="1"/>
</dbReference>
<dbReference type="InterPro" id="IPR002744">
    <property type="entry name" value="MIP18-like"/>
</dbReference>
<keyword evidence="4" id="KW-1185">Reference proteome</keyword>
<organism evidence="3 4">
    <name type="scientific">Flavisolibacter tropicus</name>
    <dbReference type="NCBI Taxonomy" id="1492898"/>
    <lineage>
        <taxon>Bacteria</taxon>
        <taxon>Pseudomonadati</taxon>
        <taxon>Bacteroidota</taxon>
        <taxon>Chitinophagia</taxon>
        <taxon>Chitinophagales</taxon>
        <taxon>Chitinophagaceae</taxon>
        <taxon>Flavisolibacter</taxon>
    </lineage>
</organism>
<dbReference type="Proteomes" id="UP000077177">
    <property type="component" value="Chromosome"/>
</dbReference>
<dbReference type="Pfam" id="PF01883">
    <property type="entry name" value="FeS_assembly_P"/>
    <property type="match status" value="1"/>
</dbReference>
<dbReference type="InterPro" id="IPR011883">
    <property type="entry name" value="PaaD-like"/>
</dbReference>
<dbReference type="EMBL" id="CP011390">
    <property type="protein sequence ID" value="ANE53576.1"/>
    <property type="molecule type" value="Genomic_DNA"/>
</dbReference>
<dbReference type="NCBIfam" id="TIGR02159">
    <property type="entry name" value="PA_CoA_Oxy4"/>
    <property type="match status" value="1"/>
</dbReference>
<dbReference type="STRING" id="1492898.SY85_17760"/>
<dbReference type="PANTHER" id="PTHR42831">
    <property type="entry name" value="FE-S PROTEIN MATURATION AUXILIARY FACTOR YITW"/>
    <property type="match status" value="1"/>
</dbReference>
<dbReference type="InterPro" id="IPR056572">
    <property type="entry name" value="Zn_ribbon_PaaD"/>
</dbReference>
<evidence type="ECO:0000313" key="4">
    <source>
        <dbReference type="Proteomes" id="UP000077177"/>
    </source>
</evidence>
<reference evidence="3 4" key="2">
    <citation type="journal article" date="2016" name="Int. J. Syst. Evol. Microbiol.">
        <title>Flavisolibacter tropicus sp. nov., isolated from tropical soil.</title>
        <authorList>
            <person name="Lee J.J."/>
            <person name="Kang M.S."/>
            <person name="Kim G.S."/>
            <person name="Lee C.S."/>
            <person name="Lim S."/>
            <person name="Lee J."/>
            <person name="Roh S.H."/>
            <person name="Kang H."/>
            <person name="Ha J.M."/>
            <person name="Bae S."/>
            <person name="Jung H.Y."/>
            <person name="Kim M.K."/>
        </authorList>
    </citation>
    <scope>NUCLEOTIDE SEQUENCE [LARGE SCALE GENOMIC DNA]</scope>
    <source>
        <strain evidence="3 4">LCS9</strain>
    </source>
</reference>
<dbReference type="PATRIC" id="fig|1492898.3.peg.3862"/>
<gene>
    <name evidence="3" type="ORF">SY85_17760</name>
</gene>
<feature type="domain" description="MIP18 family-like" evidence="1">
    <location>
        <begin position="6"/>
        <end position="78"/>
    </location>
</feature>
<dbReference type="SUPFAM" id="SSF117916">
    <property type="entry name" value="Fe-S cluster assembly (FSCA) domain-like"/>
    <property type="match status" value="1"/>
</dbReference>
<evidence type="ECO:0000259" key="2">
    <source>
        <dbReference type="Pfam" id="PF23451"/>
    </source>
</evidence>
<dbReference type="KEGG" id="fla:SY85_17760"/>
<evidence type="ECO:0000313" key="3">
    <source>
        <dbReference type="EMBL" id="ANE53576.1"/>
    </source>
</evidence>
<name>A0A172U2R6_9BACT</name>
<accession>A0A172U2R6</accession>
<feature type="domain" description="PaaD zinc beta ribbon" evidence="2">
    <location>
        <begin position="126"/>
        <end position="173"/>
    </location>
</feature>
<sequence length="175" mass="19720">MNTSIEEQIWLLLEEVKDPEVPVLSVLDLGIVRDVKVSDTEVPPLGGEGPKAAVSITITPTYSGCPAMDVISMDIRLKLIEKGYRNITIKQSLSPAWTTDWMTEEGKRKLKAYGIAPPNPKQQFCTTDMFREEAVQCPRCNSYHTELISEFGSTACKSMYRCLDCKEAFDYFKCH</sequence>
<proteinExistence type="predicted"/>
<dbReference type="InterPro" id="IPR034904">
    <property type="entry name" value="FSCA_dom_sf"/>
</dbReference>
<dbReference type="AlphaFoldDB" id="A0A172U2R6"/>